<dbReference type="PANTHER" id="PTHR11926">
    <property type="entry name" value="GLUCOSYL/GLUCURONOSYL TRANSFERASES"/>
    <property type="match status" value="1"/>
</dbReference>
<dbReference type="GO" id="GO:0080044">
    <property type="term" value="F:quercetin 7-O-glucosyltransferase activity"/>
    <property type="evidence" value="ECO:0007669"/>
    <property type="project" value="TreeGrafter"/>
</dbReference>
<comment type="similarity">
    <text evidence="1">Belongs to the UDP-glycosyltransferase family.</text>
</comment>
<evidence type="ECO:0000313" key="4">
    <source>
        <dbReference type="EMBL" id="KAF3454858.1"/>
    </source>
</evidence>
<gene>
    <name evidence="4" type="ORF">FNV43_RR05306</name>
</gene>
<sequence length="472" mass="52160">MDSNGAKSTGVCHILAVPYPGRGHINPVMNLCNLLASKSEGILVTFVVTEEWLGLIGSQVKPDNIRFASIPNVVPSEKERAADMPAFLRAVRTQMEAPFERLLDELEPSPSVILADYLLAWAVGAANRRNIKMASFLPISASMFSVLQQLYLYMEKSQVPVHMLGMAIKGMERLQVESTPGADEPPPAEGGLSDLPSDLAKQKDAVILQHILEAISCLQKVDCVLFPTIYELESDAIDALRAGFKVPVYTIGPAIPYSQLGDSQSPTSTTQKAQLHDYFEWLDCQPRSSVLYVSFGSFLEVSGAQMEEIAAGLKKSGVRFLWVARGETDRLREECGENGLVVPWCDQLRVLCHPCVGGFWSHCGWNSIREGIYAGVPFLCFPIGMDQNHNAKLVVEDWKVGWRVRNTDSVDLVNREEIAGLVQRFMDLESEQGKEMRKRATQLQQITHRSAAEGGSSDANINAFLRDISHSH</sequence>
<dbReference type="CDD" id="cd03784">
    <property type="entry name" value="GT1_Gtf-like"/>
    <property type="match status" value="1"/>
</dbReference>
<feature type="region of interest" description="Disordered" evidence="3">
    <location>
        <begin position="176"/>
        <end position="195"/>
    </location>
</feature>
<dbReference type="OrthoDB" id="5835829at2759"/>
<keyword evidence="2" id="KW-0808">Transferase</keyword>
<comment type="caution">
    <text evidence="4">The sequence shown here is derived from an EMBL/GenBank/DDBJ whole genome shotgun (WGS) entry which is preliminary data.</text>
</comment>
<dbReference type="Gene3D" id="3.40.50.2000">
    <property type="entry name" value="Glycogen Phosphorylase B"/>
    <property type="match status" value="2"/>
</dbReference>
<dbReference type="SUPFAM" id="SSF53756">
    <property type="entry name" value="UDP-Glycosyltransferase/glycogen phosphorylase"/>
    <property type="match status" value="1"/>
</dbReference>
<evidence type="ECO:0000256" key="2">
    <source>
        <dbReference type="ARBA" id="ARBA00022679"/>
    </source>
</evidence>
<dbReference type="AlphaFoldDB" id="A0A8K0HNQ4"/>
<dbReference type="InterPro" id="IPR002213">
    <property type="entry name" value="UDP_glucos_trans"/>
</dbReference>
<proteinExistence type="inferred from homology"/>
<dbReference type="EMBL" id="VOIH02000002">
    <property type="protein sequence ID" value="KAF3454858.1"/>
    <property type="molecule type" value="Genomic_DNA"/>
</dbReference>
<dbReference type="PANTHER" id="PTHR11926:SF1395">
    <property type="entry name" value="GLYCOSYLTRANSFERASE"/>
    <property type="match status" value="1"/>
</dbReference>
<name>A0A8K0HNQ4_9ROSA</name>
<evidence type="ECO:0000256" key="3">
    <source>
        <dbReference type="SAM" id="MobiDB-lite"/>
    </source>
</evidence>
<protein>
    <submittedName>
        <fullName evidence="4">Uncharacterized protein</fullName>
    </submittedName>
</protein>
<dbReference type="Proteomes" id="UP000796880">
    <property type="component" value="Unassembled WGS sequence"/>
</dbReference>
<evidence type="ECO:0000313" key="5">
    <source>
        <dbReference type="Proteomes" id="UP000796880"/>
    </source>
</evidence>
<reference evidence="4" key="1">
    <citation type="submission" date="2020-03" db="EMBL/GenBank/DDBJ databases">
        <title>A high-quality chromosome-level genome assembly of a woody plant with both climbing and erect habits, Rhamnella rubrinervis.</title>
        <authorList>
            <person name="Lu Z."/>
            <person name="Yang Y."/>
            <person name="Zhu X."/>
            <person name="Sun Y."/>
        </authorList>
    </citation>
    <scope>NUCLEOTIDE SEQUENCE</scope>
    <source>
        <strain evidence="4">BYM</strain>
        <tissue evidence="4">Leaf</tissue>
    </source>
</reference>
<dbReference type="GO" id="GO:0080043">
    <property type="term" value="F:quercetin 3-O-glucosyltransferase activity"/>
    <property type="evidence" value="ECO:0007669"/>
    <property type="project" value="TreeGrafter"/>
</dbReference>
<keyword evidence="5" id="KW-1185">Reference proteome</keyword>
<evidence type="ECO:0000256" key="1">
    <source>
        <dbReference type="ARBA" id="ARBA00009995"/>
    </source>
</evidence>
<organism evidence="4 5">
    <name type="scientific">Rhamnella rubrinervis</name>
    <dbReference type="NCBI Taxonomy" id="2594499"/>
    <lineage>
        <taxon>Eukaryota</taxon>
        <taxon>Viridiplantae</taxon>
        <taxon>Streptophyta</taxon>
        <taxon>Embryophyta</taxon>
        <taxon>Tracheophyta</taxon>
        <taxon>Spermatophyta</taxon>
        <taxon>Magnoliopsida</taxon>
        <taxon>eudicotyledons</taxon>
        <taxon>Gunneridae</taxon>
        <taxon>Pentapetalae</taxon>
        <taxon>rosids</taxon>
        <taxon>fabids</taxon>
        <taxon>Rosales</taxon>
        <taxon>Rhamnaceae</taxon>
        <taxon>rhamnoid group</taxon>
        <taxon>Rhamneae</taxon>
        <taxon>Rhamnella</taxon>
    </lineage>
</organism>
<dbReference type="Pfam" id="PF00201">
    <property type="entry name" value="UDPGT"/>
    <property type="match status" value="1"/>
</dbReference>
<accession>A0A8K0HNQ4</accession>
<dbReference type="FunFam" id="3.40.50.2000:FF:000138">
    <property type="entry name" value="Glycosyltransferase"/>
    <property type="match status" value="1"/>
</dbReference>